<dbReference type="AlphaFoldDB" id="A0A0N5BFR7"/>
<dbReference type="PANTHER" id="PTHR21016:SF4">
    <property type="entry name" value="TM2 DOMAIN-CONTAINING PROTEIN 2"/>
    <property type="match status" value="1"/>
</dbReference>
<organism evidence="11 12">
    <name type="scientific">Strongyloides papillosus</name>
    <name type="common">Intestinal threadworm</name>
    <dbReference type="NCBI Taxonomy" id="174720"/>
    <lineage>
        <taxon>Eukaryota</taxon>
        <taxon>Metazoa</taxon>
        <taxon>Ecdysozoa</taxon>
        <taxon>Nematoda</taxon>
        <taxon>Chromadorea</taxon>
        <taxon>Rhabditida</taxon>
        <taxon>Tylenchina</taxon>
        <taxon>Panagrolaimomorpha</taxon>
        <taxon>Strongyloidoidea</taxon>
        <taxon>Strongyloididae</taxon>
        <taxon>Strongyloides</taxon>
    </lineage>
</organism>
<dbReference type="Pfam" id="PF05154">
    <property type="entry name" value="TM2"/>
    <property type="match status" value="1"/>
</dbReference>
<dbReference type="Proteomes" id="UP000046392">
    <property type="component" value="Unplaced"/>
</dbReference>
<keyword evidence="6 8" id="KW-0472">Membrane</keyword>
<evidence type="ECO:0000313" key="11">
    <source>
        <dbReference type="Proteomes" id="UP000046392"/>
    </source>
</evidence>
<proteinExistence type="inferred from homology"/>
<sequence>MVRYILISLIIKILTINDNVEVETTVVLSNKTSNEECYAVSESKNPQGPLVPCNFLDTRFVECLRLISKNHTKDALCKKDVRTGGMAKVNVTCSVLPCIECSGNREFVREVSCVAYSGHYFLTTLLYSVFLGFFGVDRFCLGYSTAGVGKLISFGGLGIWWLIDIYLLVSGNLMPADGSMWEPFY</sequence>
<evidence type="ECO:0000256" key="2">
    <source>
        <dbReference type="ARBA" id="ARBA00008284"/>
    </source>
</evidence>
<evidence type="ECO:0000256" key="3">
    <source>
        <dbReference type="ARBA" id="ARBA00022692"/>
    </source>
</evidence>
<feature type="signal peptide" evidence="9">
    <location>
        <begin position="1"/>
        <end position="15"/>
    </location>
</feature>
<dbReference type="InterPro" id="IPR050932">
    <property type="entry name" value="TM2D1-3-like"/>
</dbReference>
<keyword evidence="5 8" id="KW-1133">Transmembrane helix</keyword>
<feature type="chain" id="PRO_5012204280" evidence="9">
    <location>
        <begin position="16"/>
        <end position="185"/>
    </location>
</feature>
<dbReference type="STRING" id="174720.A0A0N5BFR7"/>
<feature type="transmembrane region" description="Helical" evidence="8">
    <location>
        <begin position="118"/>
        <end position="136"/>
    </location>
</feature>
<keyword evidence="4 9" id="KW-0732">Signal</keyword>
<reference evidence="12" key="1">
    <citation type="submission" date="2017-02" db="UniProtKB">
        <authorList>
            <consortium name="WormBaseParasite"/>
        </authorList>
    </citation>
    <scope>IDENTIFICATION</scope>
</reference>
<dbReference type="WBParaSite" id="SPAL_0000483200.1">
    <property type="protein sequence ID" value="SPAL_0000483200.1"/>
    <property type="gene ID" value="SPAL_0000483200"/>
</dbReference>
<feature type="transmembrane region" description="Helical" evidence="8">
    <location>
        <begin position="148"/>
        <end position="169"/>
    </location>
</feature>
<dbReference type="PANTHER" id="PTHR21016">
    <property type="entry name" value="BETA-AMYLOID BINDING PROTEIN-RELATED"/>
    <property type="match status" value="1"/>
</dbReference>
<accession>A0A0N5BFR7</accession>
<evidence type="ECO:0000256" key="9">
    <source>
        <dbReference type="SAM" id="SignalP"/>
    </source>
</evidence>
<evidence type="ECO:0000259" key="10">
    <source>
        <dbReference type="Pfam" id="PF05154"/>
    </source>
</evidence>
<comment type="similarity">
    <text evidence="2">Belongs to the TM2 family.</text>
</comment>
<dbReference type="GO" id="GO:0016020">
    <property type="term" value="C:membrane"/>
    <property type="evidence" value="ECO:0007669"/>
    <property type="project" value="UniProtKB-SubCell"/>
</dbReference>
<comment type="subcellular location">
    <subcellularLocation>
        <location evidence="1">Membrane</location>
        <topology evidence="1">Multi-pass membrane protein</topology>
    </subcellularLocation>
</comment>
<evidence type="ECO:0000256" key="6">
    <source>
        <dbReference type="ARBA" id="ARBA00023136"/>
    </source>
</evidence>
<evidence type="ECO:0000256" key="1">
    <source>
        <dbReference type="ARBA" id="ARBA00004141"/>
    </source>
</evidence>
<dbReference type="InterPro" id="IPR007829">
    <property type="entry name" value="TM2"/>
</dbReference>
<evidence type="ECO:0000256" key="4">
    <source>
        <dbReference type="ARBA" id="ARBA00022729"/>
    </source>
</evidence>
<evidence type="ECO:0000256" key="8">
    <source>
        <dbReference type="SAM" id="Phobius"/>
    </source>
</evidence>
<keyword evidence="11" id="KW-1185">Reference proteome</keyword>
<protein>
    <submittedName>
        <fullName evidence="12">TM2 domain-containing protein</fullName>
    </submittedName>
</protein>
<evidence type="ECO:0000256" key="5">
    <source>
        <dbReference type="ARBA" id="ARBA00022989"/>
    </source>
</evidence>
<name>A0A0N5BFR7_STREA</name>
<feature type="domain" description="TM2" evidence="10">
    <location>
        <begin position="118"/>
        <end position="165"/>
    </location>
</feature>
<evidence type="ECO:0000313" key="12">
    <source>
        <dbReference type="WBParaSite" id="SPAL_0000483200.1"/>
    </source>
</evidence>
<keyword evidence="3 8" id="KW-0812">Transmembrane</keyword>
<keyword evidence="7" id="KW-0325">Glycoprotein</keyword>
<evidence type="ECO:0000256" key="7">
    <source>
        <dbReference type="ARBA" id="ARBA00023180"/>
    </source>
</evidence>